<dbReference type="AlphaFoldDB" id="A0A5J4X8R8"/>
<gene>
    <name evidence="1" type="ORF">EZS28_001518</name>
</gene>
<name>A0A5J4X8R8_9EUKA</name>
<evidence type="ECO:0000313" key="2">
    <source>
        <dbReference type="Proteomes" id="UP000324800"/>
    </source>
</evidence>
<protein>
    <submittedName>
        <fullName evidence="1">Uncharacterized protein</fullName>
    </submittedName>
</protein>
<accession>A0A5J4X8R8</accession>
<proteinExistence type="predicted"/>
<dbReference type="Proteomes" id="UP000324800">
    <property type="component" value="Unassembled WGS sequence"/>
</dbReference>
<comment type="caution">
    <text evidence="1">The sequence shown here is derived from an EMBL/GenBank/DDBJ whole genome shotgun (WGS) entry which is preliminary data.</text>
</comment>
<dbReference type="EMBL" id="SNRW01000159">
    <property type="protein sequence ID" value="KAA6402955.1"/>
    <property type="molecule type" value="Genomic_DNA"/>
</dbReference>
<organism evidence="1 2">
    <name type="scientific">Streblomastix strix</name>
    <dbReference type="NCBI Taxonomy" id="222440"/>
    <lineage>
        <taxon>Eukaryota</taxon>
        <taxon>Metamonada</taxon>
        <taxon>Preaxostyla</taxon>
        <taxon>Oxymonadida</taxon>
        <taxon>Streblomastigidae</taxon>
        <taxon>Streblomastix</taxon>
    </lineage>
</organism>
<evidence type="ECO:0000313" key="1">
    <source>
        <dbReference type="EMBL" id="KAA6402955.1"/>
    </source>
</evidence>
<sequence length="179" mass="19875">MRTLTIEPQSLILSKQEFIDQPANTLFSGGTRQTRAPLGARGSATCCCVQTCQVNWTITIPANTLGIQLNQVNLTKGAKSDIEFARSRINFNGTQTATTALATDIKQATQKYNVDEVLKFWLGFSTACDPFQLVAICKDNTKLWETSIYDREQAIIFFNSLSDFITNNSVTVSPLETEY</sequence>
<reference evidence="1 2" key="1">
    <citation type="submission" date="2019-03" db="EMBL/GenBank/DDBJ databases">
        <title>Single cell metagenomics reveals metabolic interactions within the superorganism composed of flagellate Streblomastix strix and complex community of Bacteroidetes bacteria on its surface.</title>
        <authorList>
            <person name="Treitli S.C."/>
            <person name="Kolisko M."/>
            <person name="Husnik F."/>
            <person name="Keeling P."/>
            <person name="Hampl V."/>
        </authorList>
    </citation>
    <scope>NUCLEOTIDE SEQUENCE [LARGE SCALE GENOMIC DNA]</scope>
    <source>
        <strain evidence="1">ST1C</strain>
    </source>
</reference>